<dbReference type="Gene3D" id="3.40.50.150">
    <property type="entry name" value="Vaccinia Virus protein VP39"/>
    <property type="match status" value="1"/>
</dbReference>
<dbReference type="InterPro" id="IPR011639">
    <property type="entry name" value="MethylTrfase_TaqI-like_dom"/>
</dbReference>
<feature type="domain" description="DUF7008" evidence="8">
    <location>
        <begin position="812"/>
        <end position="1185"/>
    </location>
</feature>
<feature type="coiled-coil region" evidence="6">
    <location>
        <begin position="1"/>
        <end position="39"/>
    </location>
</feature>
<comment type="caution">
    <text evidence="9">The sequence shown here is derived from an EMBL/GenBank/DDBJ whole genome shotgun (WGS) entry which is preliminary data.</text>
</comment>
<dbReference type="PRINTS" id="PR00507">
    <property type="entry name" value="N12N6MTFRASE"/>
</dbReference>
<dbReference type="EC" id="2.1.1.72" evidence="1"/>
<dbReference type="GO" id="GO:0009007">
    <property type="term" value="F:site-specific DNA-methyltransferase (adenine-specific) activity"/>
    <property type="evidence" value="ECO:0007669"/>
    <property type="project" value="UniProtKB-EC"/>
</dbReference>
<evidence type="ECO:0000256" key="3">
    <source>
        <dbReference type="ARBA" id="ARBA00022679"/>
    </source>
</evidence>
<dbReference type="InterPro" id="IPR054277">
    <property type="entry name" value="DUF7008"/>
</dbReference>
<evidence type="ECO:0000259" key="8">
    <source>
        <dbReference type="Pfam" id="PF22654"/>
    </source>
</evidence>
<dbReference type="Pfam" id="PF07669">
    <property type="entry name" value="Eco57I"/>
    <property type="match status" value="1"/>
</dbReference>
<dbReference type="GO" id="GO:0032259">
    <property type="term" value="P:methylation"/>
    <property type="evidence" value="ECO:0007669"/>
    <property type="project" value="UniProtKB-KW"/>
</dbReference>
<evidence type="ECO:0000313" key="9">
    <source>
        <dbReference type="EMBL" id="MCK9876542.1"/>
    </source>
</evidence>
<comment type="catalytic activity">
    <reaction evidence="5">
        <text>a 2'-deoxyadenosine in DNA + S-adenosyl-L-methionine = an N(6)-methyl-2'-deoxyadenosine in DNA + S-adenosyl-L-homocysteine + H(+)</text>
        <dbReference type="Rhea" id="RHEA:15197"/>
        <dbReference type="Rhea" id="RHEA-COMP:12418"/>
        <dbReference type="Rhea" id="RHEA-COMP:12419"/>
        <dbReference type="ChEBI" id="CHEBI:15378"/>
        <dbReference type="ChEBI" id="CHEBI:57856"/>
        <dbReference type="ChEBI" id="CHEBI:59789"/>
        <dbReference type="ChEBI" id="CHEBI:90615"/>
        <dbReference type="ChEBI" id="CHEBI:90616"/>
        <dbReference type="EC" id="2.1.1.72"/>
    </reaction>
</comment>
<proteinExistence type="predicted"/>
<evidence type="ECO:0000256" key="2">
    <source>
        <dbReference type="ARBA" id="ARBA00022603"/>
    </source>
</evidence>
<evidence type="ECO:0000256" key="5">
    <source>
        <dbReference type="ARBA" id="ARBA00047942"/>
    </source>
</evidence>
<dbReference type="InterPro" id="IPR050953">
    <property type="entry name" value="N4_N6_ade-DNA_methylase"/>
</dbReference>
<organism evidence="9 10">
    <name type="scientific">Frankia umida</name>
    <dbReference type="NCBI Taxonomy" id="573489"/>
    <lineage>
        <taxon>Bacteria</taxon>
        <taxon>Bacillati</taxon>
        <taxon>Actinomycetota</taxon>
        <taxon>Actinomycetes</taxon>
        <taxon>Frankiales</taxon>
        <taxon>Frankiaceae</taxon>
        <taxon>Frankia</taxon>
    </lineage>
</organism>
<keyword evidence="3 9" id="KW-0808">Transferase</keyword>
<keyword evidence="4" id="KW-0949">S-adenosyl-L-methionine</keyword>
<dbReference type="RefSeq" id="WP_248824788.1">
    <property type="nucleotide sequence ID" value="NZ_JALKFT010000010.1"/>
</dbReference>
<evidence type="ECO:0000256" key="4">
    <source>
        <dbReference type="ARBA" id="ARBA00022691"/>
    </source>
</evidence>
<dbReference type="InterPro" id="IPR029063">
    <property type="entry name" value="SAM-dependent_MTases_sf"/>
</dbReference>
<sequence length="1189" mass="134430">MIDRVALLKDAQRQVKELEKDLRAQVDEMAEVRTRLRAEYDRAIDVGRTAATWSAWLGERVTQAAVAWVLGTVFVRFCEDNGLIVDPFLAGPTTARLTLAEERTEDFYTRHPEKTARDWLLASFDEIAKVPVGAALFDRRHNALFQIPPTHDAAKNLLAFWRRRTEAGTLIHDFTDATWDTRFLGDLYQDLSEDVRKKYALLQTPEFVEEFILDLTLTPAIDEFGYDVVKLIDPTCGSGHFLIGAFRRLLAEWEKHAPDRDVFERVRLALDAVHGVDINPYAAAIAKFRLTIEALRAIGLTTLDAAAGYAFPLHVATGDSLIKNRQPDIFGDALDEFAEFAYATEDLVNHPGILSEGRYHAVVGNPPYIQVADKKISEAYRDRYENCYREYAFTIPFFERFFGLALPENGKGGGFVGQITANSFMKREFGVKLVRNFLPKITLSRVIDMSVAYVPNHGTPTVMIIGRRQQSRRGAAVRSVLGIRGEPNIPTEPSKGLVWSAIKKQHDLPGSVSPWVSCADVPGERYFHHPWSLSGGGAADLVELLNDGRSPLSSIIAAAGRMVTTGEDSAYVARRTASALRTAEFLGPSIEGSFVRDWGLSEPVWLLVPYSENWELRDEYGLGKMLQILWPMRTLLSVRRRFGTPIRDLGRPWYEWRELYRSKMNSTLTIAYPLVASHNHFFLERAGVPVKDSAPVIKLPVEASEEEHLRLLGVLNSSTACFWLKQVSHDKGNRGGERSTARFEWEHFYEFTGTKLQEFPLPAEYPLELARELDGLVQRLEAVSPTAAADRVPTRAWLAAAQAEWTSIRARMVALQEELDWQVYRQYGLLADELTLPIADVPEIRLGERAFEVVLAGKIAAGEETSEWFVRHGSTPITELPAHWSDEYRALVEKRISVIESDRNIGLIEQPEYKRRWATEGWDKLQESALRDWLFDRLEARELWFADVDGMVQPRLWTTGRLADELAADADFVAVAEIYRPGESLNRVVRDLVENEHVPFLAALRYKDSGLVKRADWESVWDQQRAEDTAATPEAAKAIRDSIPVPPKYAQADFRKPSYWRARGKLDVPKERFISYQPAGPDNDPTLLIGWAGWDHREQAQALATLIVERQDNDGWNAERLTPLLAGLHEVMPWVRQWHNEVDPLYDGSPAEVYDAFLADVMGRHNVTADVLTGWRPAPAARGRKAAQK</sequence>
<keyword evidence="2 9" id="KW-0489">Methyltransferase</keyword>
<dbReference type="PANTHER" id="PTHR33841">
    <property type="entry name" value="DNA METHYLTRANSFERASE YEEA-RELATED"/>
    <property type="match status" value="1"/>
</dbReference>
<dbReference type="SUPFAM" id="SSF53335">
    <property type="entry name" value="S-adenosyl-L-methionine-dependent methyltransferases"/>
    <property type="match status" value="1"/>
</dbReference>
<feature type="domain" description="Type II methyltransferase M.TaqI-like" evidence="7">
    <location>
        <begin position="273"/>
        <end position="449"/>
    </location>
</feature>
<keyword evidence="6" id="KW-0175">Coiled coil</keyword>
<dbReference type="Pfam" id="PF22654">
    <property type="entry name" value="DUF7008"/>
    <property type="match status" value="1"/>
</dbReference>
<evidence type="ECO:0000256" key="1">
    <source>
        <dbReference type="ARBA" id="ARBA00011900"/>
    </source>
</evidence>
<accession>A0ABT0JYC0</accession>
<gene>
    <name evidence="9" type="primary">pglX</name>
    <name evidence="9" type="ORF">MXD59_12275</name>
</gene>
<reference evidence="9 10" key="1">
    <citation type="submission" date="2022-04" db="EMBL/GenBank/DDBJ databases">
        <title>Genome diversity in the genus Frankia.</title>
        <authorList>
            <person name="Carlos-Shanley C."/>
            <person name="Hahn D."/>
        </authorList>
    </citation>
    <scope>NUCLEOTIDE SEQUENCE [LARGE SCALE GENOMIC DNA]</scope>
    <source>
        <strain evidence="9 10">Ag45/Mut15</strain>
    </source>
</reference>
<dbReference type="NCBIfam" id="NF033451">
    <property type="entry name" value="BREX_2_MTaseX"/>
    <property type="match status" value="1"/>
</dbReference>
<evidence type="ECO:0000259" key="7">
    <source>
        <dbReference type="Pfam" id="PF07669"/>
    </source>
</evidence>
<evidence type="ECO:0000313" key="10">
    <source>
        <dbReference type="Proteomes" id="UP001201873"/>
    </source>
</evidence>
<dbReference type="PROSITE" id="PS00092">
    <property type="entry name" value="N6_MTASE"/>
    <property type="match status" value="1"/>
</dbReference>
<evidence type="ECO:0000256" key="6">
    <source>
        <dbReference type="SAM" id="Coils"/>
    </source>
</evidence>
<protein>
    <recommendedName>
        <fullName evidence="1">site-specific DNA-methyltransferase (adenine-specific)</fullName>
        <ecNumber evidence="1">2.1.1.72</ecNumber>
    </recommendedName>
</protein>
<name>A0ABT0JYC0_9ACTN</name>
<dbReference type="InterPro" id="IPR002052">
    <property type="entry name" value="DNA_methylase_N6_adenine_CS"/>
</dbReference>
<keyword evidence="10" id="KW-1185">Reference proteome</keyword>
<dbReference type="EMBL" id="JALKFT010000010">
    <property type="protein sequence ID" value="MCK9876542.1"/>
    <property type="molecule type" value="Genomic_DNA"/>
</dbReference>
<dbReference type="Proteomes" id="UP001201873">
    <property type="component" value="Unassembled WGS sequence"/>
</dbReference>
<dbReference type="PANTHER" id="PTHR33841:SF1">
    <property type="entry name" value="DNA METHYLTRANSFERASE A"/>
    <property type="match status" value="1"/>
</dbReference>